<sequence length="154" mass="17892">MFREMRKKEREIKTDETIEILKNNSYGVLSTICENGYPYGVPISYVYINDSVYFHCATEGQKLDNINNNNKVSFCIVGETCVLPDKFSTQYESVIIFGRANEVFDDEKNTVLLEILNKYSPEYIEKGRVYIEKASERTKVYKINIDNITGKARR</sequence>
<proteinExistence type="predicted"/>
<comment type="caution">
    <text evidence="1">The sequence shown here is derived from an EMBL/GenBank/DDBJ whole genome shotgun (WGS) entry which is preliminary data.</text>
</comment>
<gene>
    <name evidence="1" type="ORF">rsdtw13_17150</name>
</gene>
<organism evidence="1 2">
    <name type="scientific">Inconstantimicrobium mannanitabidum</name>
    <dbReference type="NCBI Taxonomy" id="1604901"/>
    <lineage>
        <taxon>Bacteria</taxon>
        <taxon>Bacillati</taxon>
        <taxon>Bacillota</taxon>
        <taxon>Clostridia</taxon>
        <taxon>Eubacteriales</taxon>
        <taxon>Clostridiaceae</taxon>
        <taxon>Inconstantimicrobium</taxon>
    </lineage>
</organism>
<dbReference type="Proteomes" id="UP001058074">
    <property type="component" value="Unassembled WGS sequence"/>
</dbReference>
<evidence type="ECO:0000313" key="2">
    <source>
        <dbReference type="Proteomes" id="UP001058074"/>
    </source>
</evidence>
<keyword evidence="2" id="KW-1185">Reference proteome</keyword>
<accession>A0ACB5RB70</accession>
<evidence type="ECO:0000313" key="1">
    <source>
        <dbReference type="EMBL" id="GKX66457.1"/>
    </source>
</evidence>
<name>A0ACB5RB70_9CLOT</name>
<reference evidence="1" key="1">
    <citation type="journal article" date="2025" name="Int. J. Syst. Evol. Microbiol.">
        <title>Inconstantimicrobium mannanitabidum sp. nov., a novel member of the family Clostridiaceae isolated from anoxic soil under the treatment of reductive soil disinfestation.</title>
        <authorList>
            <person name="Ueki A."/>
            <person name="Tonouchi A."/>
            <person name="Honma S."/>
            <person name="Kaku N."/>
            <person name="Ueki K."/>
        </authorList>
    </citation>
    <scope>NUCLEOTIDE SEQUENCE</scope>
    <source>
        <strain evidence="1">TW13</strain>
    </source>
</reference>
<dbReference type="EMBL" id="BROD01000001">
    <property type="protein sequence ID" value="GKX66457.1"/>
    <property type="molecule type" value="Genomic_DNA"/>
</dbReference>
<protein>
    <submittedName>
        <fullName evidence="1">MFS transporter</fullName>
    </submittedName>
</protein>